<organism evidence="2 3">
    <name type="scientific">Corchorus capsularis</name>
    <name type="common">Jute</name>
    <dbReference type="NCBI Taxonomy" id="210143"/>
    <lineage>
        <taxon>Eukaryota</taxon>
        <taxon>Viridiplantae</taxon>
        <taxon>Streptophyta</taxon>
        <taxon>Embryophyta</taxon>
        <taxon>Tracheophyta</taxon>
        <taxon>Spermatophyta</taxon>
        <taxon>Magnoliopsida</taxon>
        <taxon>eudicotyledons</taxon>
        <taxon>Gunneridae</taxon>
        <taxon>Pentapetalae</taxon>
        <taxon>rosids</taxon>
        <taxon>malvids</taxon>
        <taxon>Malvales</taxon>
        <taxon>Malvaceae</taxon>
        <taxon>Grewioideae</taxon>
        <taxon>Apeibeae</taxon>
        <taxon>Corchorus</taxon>
    </lineage>
</organism>
<feature type="compositionally biased region" description="Polar residues" evidence="1">
    <location>
        <begin position="31"/>
        <end position="44"/>
    </location>
</feature>
<name>A0A1R3IFB8_COCAP</name>
<reference evidence="2 3" key="1">
    <citation type="submission" date="2013-09" db="EMBL/GenBank/DDBJ databases">
        <title>Corchorus capsularis genome sequencing.</title>
        <authorList>
            <person name="Alam M."/>
            <person name="Haque M.S."/>
            <person name="Islam M.S."/>
            <person name="Emdad E.M."/>
            <person name="Islam M.M."/>
            <person name="Ahmed B."/>
            <person name="Halim A."/>
            <person name="Hossen Q.M.M."/>
            <person name="Hossain M.Z."/>
            <person name="Ahmed R."/>
            <person name="Khan M.M."/>
            <person name="Islam R."/>
            <person name="Rashid M.M."/>
            <person name="Khan S.A."/>
            <person name="Rahman M.S."/>
            <person name="Alam M."/>
        </authorList>
    </citation>
    <scope>NUCLEOTIDE SEQUENCE [LARGE SCALE GENOMIC DNA]</scope>
    <source>
        <strain evidence="3">cv. CVL-1</strain>
        <tissue evidence="2">Whole seedling</tissue>
    </source>
</reference>
<protein>
    <submittedName>
        <fullName evidence="2">Uncharacterized protein</fullName>
    </submittedName>
</protein>
<proteinExistence type="predicted"/>
<dbReference type="AlphaFoldDB" id="A0A1R3IFB8"/>
<evidence type="ECO:0000313" key="3">
    <source>
        <dbReference type="Proteomes" id="UP000188268"/>
    </source>
</evidence>
<keyword evidence="3" id="KW-1185">Reference proteome</keyword>
<evidence type="ECO:0000313" key="2">
    <source>
        <dbReference type="EMBL" id="OMO81273.1"/>
    </source>
</evidence>
<comment type="caution">
    <text evidence="2">The sequence shown here is derived from an EMBL/GenBank/DDBJ whole genome shotgun (WGS) entry which is preliminary data.</text>
</comment>
<feature type="compositionally biased region" description="Basic and acidic residues" evidence="1">
    <location>
        <begin position="45"/>
        <end position="59"/>
    </location>
</feature>
<feature type="region of interest" description="Disordered" evidence="1">
    <location>
        <begin position="1"/>
        <end position="59"/>
    </location>
</feature>
<dbReference type="EMBL" id="AWWV01010199">
    <property type="protein sequence ID" value="OMO81273.1"/>
    <property type="molecule type" value="Genomic_DNA"/>
</dbReference>
<sequence length="90" mass="9979">MERSSRLIPLLTTPGVGGDTASNDGVRYESTLKNSATKNPSQTAEPKKENYNEETHQEDSMALLHQPLSISFMMVPEQIKSSYLLHSSLN</sequence>
<dbReference type="Gramene" id="OMO81273">
    <property type="protein sequence ID" value="OMO81273"/>
    <property type="gene ID" value="CCACVL1_12501"/>
</dbReference>
<accession>A0A1R3IFB8</accession>
<evidence type="ECO:0000256" key="1">
    <source>
        <dbReference type="SAM" id="MobiDB-lite"/>
    </source>
</evidence>
<gene>
    <name evidence="2" type="ORF">CCACVL1_12501</name>
</gene>
<dbReference type="Proteomes" id="UP000188268">
    <property type="component" value="Unassembled WGS sequence"/>
</dbReference>